<proteinExistence type="predicted"/>
<sequence>MNTDRESVIATATDPVVRDFLRMADDSIVAVLPYALSVAGHLAIADEFTDSARDVEHLAQSLGVAPGALERLLRTLASCGFFTDEGEGRFSLTELGRLLQTDSPVSMRATLSNVESYRAWLGAVDTIATGRPAFESEFGAGFFAHKDHNEQLGAMFDERMRERASRLYSVLATLPAWNDTHCVLDIGGGKGAVLTSILTANPHLSGVLFDRPSVVERAELSGKLAPLRDRCQVAAGDFFKEIPEGADAHLMCSVLHDWEDDDAITILTRSSESLPADGRLLICEMLLPDSSEPHPAWWSDLGMMVVLGGRERTLDQYRSLLQRAGLHISDVTPLPDSFFSVIEARTSPV</sequence>
<dbReference type="Pfam" id="PF08100">
    <property type="entry name" value="Dimerisation"/>
    <property type="match status" value="1"/>
</dbReference>
<evidence type="ECO:0000256" key="1">
    <source>
        <dbReference type="ARBA" id="ARBA00022603"/>
    </source>
</evidence>
<keyword evidence="7" id="KW-1185">Reference proteome</keyword>
<dbReference type="InterPro" id="IPR036388">
    <property type="entry name" value="WH-like_DNA-bd_sf"/>
</dbReference>
<dbReference type="CDD" id="cd02440">
    <property type="entry name" value="AdoMet_MTases"/>
    <property type="match status" value="1"/>
</dbReference>
<organism evidence="6 7">
    <name type="scientific">Streptomyces macrolidinus</name>
    <dbReference type="NCBI Taxonomy" id="2952607"/>
    <lineage>
        <taxon>Bacteria</taxon>
        <taxon>Bacillati</taxon>
        <taxon>Actinomycetota</taxon>
        <taxon>Actinomycetes</taxon>
        <taxon>Kitasatosporales</taxon>
        <taxon>Streptomycetaceae</taxon>
        <taxon>Streptomyces</taxon>
    </lineage>
</organism>
<dbReference type="EMBL" id="JAMWMR010000035">
    <property type="protein sequence ID" value="MCN9244402.1"/>
    <property type="molecule type" value="Genomic_DNA"/>
</dbReference>
<dbReference type="Gene3D" id="1.10.287.1350">
    <property type="match status" value="1"/>
</dbReference>
<dbReference type="PIRSF" id="PIRSF005739">
    <property type="entry name" value="O-mtase"/>
    <property type="match status" value="1"/>
</dbReference>
<dbReference type="Proteomes" id="UP001523219">
    <property type="component" value="Unassembled WGS sequence"/>
</dbReference>
<dbReference type="InterPro" id="IPR012967">
    <property type="entry name" value="COMT_dimerisation"/>
</dbReference>
<accession>A0ABT0ZLD8</accession>
<feature type="domain" description="O-methyltransferase dimerisation" evidence="5">
    <location>
        <begin position="31"/>
        <end position="101"/>
    </location>
</feature>
<dbReference type="PANTHER" id="PTHR43712">
    <property type="entry name" value="PUTATIVE (AFU_ORTHOLOGUE AFUA_4G14580)-RELATED"/>
    <property type="match status" value="1"/>
</dbReference>
<dbReference type="SUPFAM" id="SSF53335">
    <property type="entry name" value="S-adenosyl-L-methionine-dependent methyltransferases"/>
    <property type="match status" value="1"/>
</dbReference>
<dbReference type="InterPro" id="IPR001077">
    <property type="entry name" value="COMT_C"/>
</dbReference>
<dbReference type="PROSITE" id="PS51683">
    <property type="entry name" value="SAM_OMT_II"/>
    <property type="match status" value="1"/>
</dbReference>
<evidence type="ECO:0000313" key="7">
    <source>
        <dbReference type="Proteomes" id="UP001523219"/>
    </source>
</evidence>
<keyword evidence="2" id="KW-0808">Transferase</keyword>
<feature type="domain" description="O-methyltransferase C-terminal" evidence="4">
    <location>
        <begin position="124"/>
        <end position="326"/>
    </location>
</feature>
<evidence type="ECO:0000259" key="5">
    <source>
        <dbReference type="Pfam" id="PF08100"/>
    </source>
</evidence>
<gene>
    <name evidence="6" type="ORF">NGF19_27080</name>
</gene>
<dbReference type="InterPro" id="IPR016461">
    <property type="entry name" value="COMT-like"/>
</dbReference>
<evidence type="ECO:0000313" key="6">
    <source>
        <dbReference type="EMBL" id="MCN9244402.1"/>
    </source>
</evidence>
<comment type="caution">
    <text evidence="6">The sequence shown here is derived from an EMBL/GenBank/DDBJ whole genome shotgun (WGS) entry which is preliminary data.</text>
</comment>
<dbReference type="InterPro" id="IPR029063">
    <property type="entry name" value="SAM-dependent_MTases_sf"/>
</dbReference>
<keyword evidence="3" id="KW-0949">S-adenosyl-L-methionine</keyword>
<protein>
    <submittedName>
        <fullName evidence="6">Acetylserotonin O-methyltransferase</fullName>
    </submittedName>
</protein>
<dbReference type="Gene3D" id="3.40.50.150">
    <property type="entry name" value="Vaccinia Virus protein VP39"/>
    <property type="match status" value="1"/>
</dbReference>
<evidence type="ECO:0000256" key="2">
    <source>
        <dbReference type="ARBA" id="ARBA00022679"/>
    </source>
</evidence>
<dbReference type="InterPro" id="IPR036390">
    <property type="entry name" value="WH_DNA-bd_sf"/>
</dbReference>
<reference evidence="6 7" key="1">
    <citation type="submission" date="2022-05" db="EMBL/GenBank/DDBJ databases">
        <title>Streptomyces sp. nov. RY43-2 isolated from soil of a peat swamp forest.</title>
        <authorList>
            <person name="Kanchanasin P."/>
            <person name="Tanasupawat S."/>
            <person name="Phongsopitanun W."/>
        </authorList>
    </citation>
    <scope>NUCLEOTIDE SEQUENCE [LARGE SCALE GENOMIC DNA]</scope>
    <source>
        <strain evidence="6 7">RY43-2</strain>
    </source>
</reference>
<dbReference type="Pfam" id="PF00891">
    <property type="entry name" value="Methyltransf_2"/>
    <property type="match status" value="1"/>
</dbReference>
<dbReference type="RefSeq" id="WP_252428189.1">
    <property type="nucleotide sequence ID" value="NZ_JAMWMR010000035.1"/>
</dbReference>
<name>A0ABT0ZLD8_9ACTN</name>
<dbReference type="SUPFAM" id="SSF46785">
    <property type="entry name" value="Winged helix' DNA-binding domain"/>
    <property type="match status" value="1"/>
</dbReference>
<keyword evidence="1" id="KW-0489">Methyltransferase</keyword>
<evidence type="ECO:0000259" key="4">
    <source>
        <dbReference type="Pfam" id="PF00891"/>
    </source>
</evidence>
<evidence type="ECO:0000256" key="3">
    <source>
        <dbReference type="ARBA" id="ARBA00022691"/>
    </source>
</evidence>
<dbReference type="PANTHER" id="PTHR43712:SF2">
    <property type="entry name" value="O-METHYLTRANSFERASE CICE"/>
    <property type="match status" value="1"/>
</dbReference>
<dbReference type="Gene3D" id="1.10.10.10">
    <property type="entry name" value="Winged helix-like DNA-binding domain superfamily/Winged helix DNA-binding domain"/>
    <property type="match status" value="1"/>
</dbReference>